<organism evidence="2 3">
    <name type="scientific">Rhipicephalus microplus</name>
    <name type="common">Cattle tick</name>
    <name type="synonym">Boophilus microplus</name>
    <dbReference type="NCBI Taxonomy" id="6941"/>
    <lineage>
        <taxon>Eukaryota</taxon>
        <taxon>Metazoa</taxon>
        <taxon>Ecdysozoa</taxon>
        <taxon>Arthropoda</taxon>
        <taxon>Chelicerata</taxon>
        <taxon>Arachnida</taxon>
        <taxon>Acari</taxon>
        <taxon>Parasitiformes</taxon>
        <taxon>Ixodida</taxon>
        <taxon>Ixodoidea</taxon>
        <taxon>Ixodidae</taxon>
        <taxon>Rhipicephalinae</taxon>
        <taxon>Rhipicephalus</taxon>
        <taxon>Boophilus</taxon>
    </lineage>
</organism>
<proteinExistence type="predicted"/>
<protein>
    <submittedName>
        <fullName evidence="2">Uncharacterized protein</fullName>
    </submittedName>
</protein>
<evidence type="ECO:0000256" key="1">
    <source>
        <dbReference type="SAM" id="MobiDB-lite"/>
    </source>
</evidence>
<comment type="caution">
    <text evidence="2">The sequence shown here is derived from an EMBL/GenBank/DDBJ whole genome shotgun (WGS) entry which is preliminary data.</text>
</comment>
<reference evidence="2" key="1">
    <citation type="journal article" date="2020" name="Cell">
        <title>Large-Scale Comparative Analyses of Tick Genomes Elucidate Their Genetic Diversity and Vector Capacities.</title>
        <authorList>
            <consortium name="Tick Genome and Microbiome Consortium (TIGMIC)"/>
            <person name="Jia N."/>
            <person name="Wang J."/>
            <person name="Shi W."/>
            <person name="Du L."/>
            <person name="Sun Y."/>
            <person name="Zhan W."/>
            <person name="Jiang J.F."/>
            <person name="Wang Q."/>
            <person name="Zhang B."/>
            <person name="Ji P."/>
            <person name="Bell-Sakyi L."/>
            <person name="Cui X.M."/>
            <person name="Yuan T.T."/>
            <person name="Jiang B.G."/>
            <person name="Yang W.F."/>
            <person name="Lam T.T."/>
            <person name="Chang Q.C."/>
            <person name="Ding S.J."/>
            <person name="Wang X.J."/>
            <person name="Zhu J.G."/>
            <person name="Ruan X.D."/>
            <person name="Zhao L."/>
            <person name="Wei J.T."/>
            <person name="Ye R.Z."/>
            <person name="Que T.C."/>
            <person name="Du C.H."/>
            <person name="Zhou Y.H."/>
            <person name="Cheng J.X."/>
            <person name="Dai P.F."/>
            <person name="Guo W.B."/>
            <person name="Han X.H."/>
            <person name="Huang E.J."/>
            <person name="Li L.F."/>
            <person name="Wei W."/>
            <person name="Gao Y.C."/>
            <person name="Liu J.Z."/>
            <person name="Shao H.Z."/>
            <person name="Wang X."/>
            <person name="Wang C.C."/>
            <person name="Yang T.C."/>
            <person name="Huo Q.B."/>
            <person name="Li W."/>
            <person name="Chen H.Y."/>
            <person name="Chen S.E."/>
            <person name="Zhou L.G."/>
            <person name="Ni X.B."/>
            <person name="Tian J.H."/>
            <person name="Sheng Y."/>
            <person name="Liu T."/>
            <person name="Pan Y.S."/>
            <person name="Xia L.Y."/>
            <person name="Li J."/>
            <person name="Zhao F."/>
            <person name="Cao W.C."/>
        </authorList>
    </citation>
    <scope>NUCLEOTIDE SEQUENCE</scope>
    <source>
        <strain evidence="2">Rmic-2018</strain>
    </source>
</reference>
<dbReference type="EMBL" id="JABSTU010000001">
    <property type="protein sequence ID" value="KAH8040582.1"/>
    <property type="molecule type" value="Genomic_DNA"/>
</dbReference>
<gene>
    <name evidence="2" type="ORF">HPB51_011410</name>
</gene>
<dbReference type="Proteomes" id="UP000821866">
    <property type="component" value="Chromosome 1"/>
</dbReference>
<evidence type="ECO:0000313" key="3">
    <source>
        <dbReference type="Proteomes" id="UP000821866"/>
    </source>
</evidence>
<sequence length="228" mass="25950">MKIQEDESVYTHTFVCVAASLVSGRVKEILWNVEEEGRTEAVGQQWQSEGCGGYRPVTVRNLSRLDCRRPRIYRVFSDVAEHGSDQPPYSEQLSQRRPWCDGNSGTFSNPGDAATRRTISATVADESTSSSSSSSSDDEDFEERQALCEAFFRETFSESHRERPKILGFIENVARLYTDEQFRQDFRVSRRVAETLIRGFEGSRHYPCSDRGGSPSKTAEEHILVFLW</sequence>
<evidence type="ECO:0000313" key="2">
    <source>
        <dbReference type="EMBL" id="KAH8040582.1"/>
    </source>
</evidence>
<dbReference type="AlphaFoldDB" id="A0A9J6F1B9"/>
<name>A0A9J6F1B9_RHIMP</name>
<feature type="region of interest" description="Disordered" evidence="1">
    <location>
        <begin position="82"/>
        <end position="114"/>
    </location>
</feature>
<reference evidence="2" key="2">
    <citation type="submission" date="2021-09" db="EMBL/GenBank/DDBJ databases">
        <authorList>
            <person name="Jia N."/>
            <person name="Wang J."/>
            <person name="Shi W."/>
            <person name="Du L."/>
            <person name="Sun Y."/>
            <person name="Zhan W."/>
            <person name="Jiang J."/>
            <person name="Wang Q."/>
            <person name="Zhang B."/>
            <person name="Ji P."/>
            <person name="Sakyi L.B."/>
            <person name="Cui X."/>
            <person name="Yuan T."/>
            <person name="Jiang B."/>
            <person name="Yang W."/>
            <person name="Lam T.T.-Y."/>
            <person name="Chang Q."/>
            <person name="Ding S."/>
            <person name="Wang X."/>
            <person name="Zhu J."/>
            <person name="Ruan X."/>
            <person name="Zhao L."/>
            <person name="Wei J."/>
            <person name="Que T."/>
            <person name="Du C."/>
            <person name="Cheng J."/>
            <person name="Dai P."/>
            <person name="Han X."/>
            <person name="Huang E."/>
            <person name="Gao Y."/>
            <person name="Liu J."/>
            <person name="Shao H."/>
            <person name="Ye R."/>
            <person name="Li L."/>
            <person name="Wei W."/>
            <person name="Wang X."/>
            <person name="Wang C."/>
            <person name="Huo Q."/>
            <person name="Li W."/>
            <person name="Guo W."/>
            <person name="Chen H."/>
            <person name="Chen S."/>
            <person name="Zhou L."/>
            <person name="Zhou L."/>
            <person name="Ni X."/>
            <person name="Tian J."/>
            <person name="Zhou Y."/>
            <person name="Sheng Y."/>
            <person name="Liu T."/>
            <person name="Pan Y."/>
            <person name="Xia L."/>
            <person name="Li J."/>
            <person name="Zhao F."/>
            <person name="Cao W."/>
        </authorList>
    </citation>
    <scope>NUCLEOTIDE SEQUENCE</scope>
    <source>
        <strain evidence="2">Rmic-2018</strain>
        <tissue evidence="2">Larvae</tissue>
    </source>
</reference>
<keyword evidence="3" id="KW-1185">Reference proteome</keyword>
<accession>A0A9J6F1B9</accession>